<gene>
    <name evidence="10" type="ORF">GCK32_013775</name>
</gene>
<evidence type="ECO:0000313" key="10">
    <source>
        <dbReference type="EMBL" id="KAK5969613.1"/>
    </source>
</evidence>
<dbReference type="GO" id="GO:0005737">
    <property type="term" value="C:cytoplasm"/>
    <property type="evidence" value="ECO:0007669"/>
    <property type="project" value="TreeGrafter"/>
</dbReference>
<dbReference type="Proteomes" id="UP001331761">
    <property type="component" value="Unassembled WGS sequence"/>
</dbReference>
<keyword evidence="6 9" id="KW-0030">Aminoacyl-tRNA synthetase</keyword>
<dbReference type="PANTHER" id="PTHR46264">
    <property type="entry name" value="TYROSINE-TRNA LIGASE"/>
    <property type="match status" value="1"/>
</dbReference>
<dbReference type="Gene3D" id="3.40.50.620">
    <property type="entry name" value="HUPs"/>
    <property type="match status" value="1"/>
</dbReference>
<dbReference type="PANTHER" id="PTHR46264:SF4">
    <property type="entry name" value="TYROSINE--TRNA LIGASE, CYTOPLASMIC"/>
    <property type="match status" value="1"/>
</dbReference>
<reference evidence="10 11" key="1">
    <citation type="submission" date="2019-10" db="EMBL/GenBank/DDBJ databases">
        <title>Assembly and Annotation for the nematode Trichostrongylus colubriformis.</title>
        <authorList>
            <person name="Martin J."/>
        </authorList>
    </citation>
    <scope>NUCLEOTIDE SEQUENCE [LARGE SCALE GENOMIC DNA]</scope>
    <source>
        <strain evidence="10">G859</strain>
        <tissue evidence="10">Whole worm</tissue>
    </source>
</reference>
<keyword evidence="4 9" id="KW-0067">ATP-binding</keyword>
<dbReference type="InterPro" id="IPR002305">
    <property type="entry name" value="aa-tRNA-synth_Ic"/>
</dbReference>
<keyword evidence="3 9" id="KW-0547">Nucleotide-binding</keyword>
<dbReference type="EC" id="6.1.1.1" evidence="1"/>
<comment type="catalytic activity">
    <reaction evidence="8">
        <text>tRNA(Tyr) + L-tyrosine + ATP = L-tyrosyl-tRNA(Tyr) + AMP + diphosphate + H(+)</text>
        <dbReference type="Rhea" id="RHEA:10220"/>
        <dbReference type="Rhea" id="RHEA-COMP:9706"/>
        <dbReference type="Rhea" id="RHEA-COMP:9707"/>
        <dbReference type="ChEBI" id="CHEBI:15378"/>
        <dbReference type="ChEBI" id="CHEBI:30616"/>
        <dbReference type="ChEBI" id="CHEBI:33019"/>
        <dbReference type="ChEBI" id="CHEBI:58315"/>
        <dbReference type="ChEBI" id="CHEBI:78442"/>
        <dbReference type="ChEBI" id="CHEBI:78536"/>
        <dbReference type="ChEBI" id="CHEBI:456215"/>
        <dbReference type="EC" id="6.1.1.1"/>
    </reaction>
</comment>
<accession>A0AAN8FDT3</accession>
<dbReference type="EMBL" id="WIXE01019961">
    <property type="protein sequence ID" value="KAK5969613.1"/>
    <property type="molecule type" value="Genomic_DNA"/>
</dbReference>
<evidence type="ECO:0000256" key="6">
    <source>
        <dbReference type="ARBA" id="ARBA00023146"/>
    </source>
</evidence>
<dbReference type="InterPro" id="IPR014729">
    <property type="entry name" value="Rossmann-like_a/b/a_fold"/>
</dbReference>
<proteinExistence type="inferred from homology"/>
<keyword evidence="5 9" id="KW-0648">Protein biosynthesis</keyword>
<protein>
    <recommendedName>
        <fullName evidence="1">tyrosine--tRNA ligase</fullName>
        <ecNumber evidence="1">6.1.1.1</ecNumber>
    </recommendedName>
    <alternativeName>
        <fullName evidence="7">Tyrosyl-tRNA synthetase</fullName>
    </alternativeName>
</protein>
<keyword evidence="11" id="KW-1185">Reference proteome</keyword>
<evidence type="ECO:0000313" key="11">
    <source>
        <dbReference type="Proteomes" id="UP001331761"/>
    </source>
</evidence>
<dbReference type="InterPro" id="IPR050489">
    <property type="entry name" value="Tyr-tRNA_synthase"/>
</dbReference>
<organism evidence="10 11">
    <name type="scientific">Trichostrongylus colubriformis</name>
    <name type="common">Black scour worm</name>
    <dbReference type="NCBI Taxonomy" id="6319"/>
    <lineage>
        <taxon>Eukaryota</taxon>
        <taxon>Metazoa</taxon>
        <taxon>Ecdysozoa</taxon>
        <taxon>Nematoda</taxon>
        <taxon>Chromadorea</taxon>
        <taxon>Rhabditida</taxon>
        <taxon>Rhabditina</taxon>
        <taxon>Rhabditomorpha</taxon>
        <taxon>Strongyloidea</taxon>
        <taxon>Trichostrongylidae</taxon>
        <taxon>Trichostrongylus</taxon>
    </lineage>
</organism>
<evidence type="ECO:0000256" key="5">
    <source>
        <dbReference type="ARBA" id="ARBA00022917"/>
    </source>
</evidence>
<name>A0AAN8FDT3_TRICO</name>
<keyword evidence="2 9" id="KW-0436">Ligase</keyword>
<evidence type="ECO:0000256" key="4">
    <source>
        <dbReference type="ARBA" id="ARBA00022840"/>
    </source>
</evidence>
<dbReference type="Pfam" id="PF00579">
    <property type="entry name" value="tRNA-synt_1b"/>
    <property type="match status" value="1"/>
</dbReference>
<dbReference type="Gene3D" id="1.10.240.10">
    <property type="entry name" value="Tyrosyl-Transfer RNA Synthetase"/>
    <property type="match status" value="1"/>
</dbReference>
<dbReference type="GO" id="GO:0005524">
    <property type="term" value="F:ATP binding"/>
    <property type="evidence" value="ECO:0007669"/>
    <property type="project" value="UniProtKB-KW"/>
</dbReference>
<evidence type="ECO:0000256" key="1">
    <source>
        <dbReference type="ARBA" id="ARBA00013160"/>
    </source>
</evidence>
<dbReference type="FunFam" id="1.10.240.10:FF:000011">
    <property type="entry name" value="Tyrosine--tRNA ligase"/>
    <property type="match status" value="1"/>
</dbReference>
<comment type="similarity">
    <text evidence="9">Belongs to the class-I aminoacyl-tRNA synthetase family.</text>
</comment>
<evidence type="ECO:0000256" key="7">
    <source>
        <dbReference type="ARBA" id="ARBA00033323"/>
    </source>
</evidence>
<evidence type="ECO:0000256" key="2">
    <source>
        <dbReference type="ARBA" id="ARBA00022598"/>
    </source>
</evidence>
<evidence type="ECO:0000256" key="8">
    <source>
        <dbReference type="ARBA" id="ARBA00048248"/>
    </source>
</evidence>
<evidence type="ECO:0000256" key="9">
    <source>
        <dbReference type="RuleBase" id="RU363036"/>
    </source>
</evidence>
<comment type="caution">
    <text evidence="10">The sequence shown here is derived from an EMBL/GenBank/DDBJ whole genome shotgun (WGS) entry which is preliminary data.</text>
</comment>
<dbReference type="SUPFAM" id="SSF52374">
    <property type="entry name" value="Nucleotidylyl transferase"/>
    <property type="match status" value="1"/>
</dbReference>
<sequence length="297" mass="33209">MGLLKMKSMISTGVKIEGTVLISDMEAFLDNEKVSWNARDARSEYFYQICSFFIEQLDLKDTVRALKTSDIDSIFSKDYVLNMYKMASYVTRDETTVCEGTALSGNLVPLFFALNHQLLKTDVIIMGDDMAPIANLAIKIWSRMKIQPPTQVMFPLLPGCDGKKMSCSSPDFFLEPFETSKQVKVKVARSFCEPQNLKGNVAMMLSQQFIFPLLRESSLDIARSPENGGNVSVTTYEELVKEFMHGSNPDFPLHPGDLKSAVVGFINRFFDPVRERFASSQASLIAAAFPSGKKGKK</sequence>
<evidence type="ECO:0000256" key="3">
    <source>
        <dbReference type="ARBA" id="ARBA00022741"/>
    </source>
</evidence>
<dbReference type="GO" id="GO:0006437">
    <property type="term" value="P:tyrosyl-tRNA aminoacylation"/>
    <property type="evidence" value="ECO:0007669"/>
    <property type="project" value="TreeGrafter"/>
</dbReference>
<dbReference type="GO" id="GO:0004831">
    <property type="term" value="F:tyrosine-tRNA ligase activity"/>
    <property type="evidence" value="ECO:0007669"/>
    <property type="project" value="UniProtKB-EC"/>
</dbReference>
<dbReference type="AlphaFoldDB" id="A0AAN8FDT3"/>